<reference evidence="2 3" key="1">
    <citation type="submission" date="2020-03" db="EMBL/GenBank/DDBJ databases">
        <title>Roseomonas stagni sp. nov., isolated from pond water in Japan.</title>
        <authorList>
            <person name="Furuhata K."/>
            <person name="Miyamoto H."/>
            <person name="Goto K."/>
        </authorList>
    </citation>
    <scope>NUCLEOTIDE SEQUENCE [LARGE SCALE GENOMIC DNA]</scope>
    <source>
        <strain evidence="2 3">PeD5</strain>
    </source>
</reference>
<dbReference type="PIRSF" id="PIRSF017082">
    <property type="entry name" value="YflP"/>
    <property type="match status" value="1"/>
</dbReference>
<dbReference type="AlphaFoldDB" id="A0A6M1LIL8"/>
<dbReference type="PANTHER" id="PTHR42928:SF5">
    <property type="entry name" value="BLR1237 PROTEIN"/>
    <property type="match status" value="1"/>
</dbReference>
<gene>
    <name evidence="2" type="ORF">G3576_08855</name>
</gene>
<dbReference type="Proteomes" id="UP000475385">
    <property type="component" value="Unassembled WGS sequence"/>
</dbReference>
<dbReference type="Gene3D" id="3.40.190.10">
    <property type="entry name" value="Periplasmic binding protein-like II"/>
    <property type="match status" value="1"/>
</dbReference>
<protein>
    <submittedName>
        <fullName evidence="2">Tripartite tricarboxylate transporter substrate binding protein</fullName>
    </submittedName>
</protein>
<evidence type="ECO:0000313" key="3">
    <source>
        <dbReference type="Proteomes" id="UP000475385"/>
    </source>
</evidence>
<comment type="caution">
    <text evidence="2">The sequence shown here is derived from an EMBL/GenBank/DDBJ whole genome shotgun (WGS) entry which is preliminary data.</text>
</comment>
<name>A0A6M1LIL8_9PROT</name>
<organism evidence="2 3">
    <name type="scientific">Falsiroseomonas algicola</name>
    <dbReference type="NCBI Taxonomy" id="2716930"/>
    <lineage>
        <taxon>Bacteria</taxon>
        <taxon>Pseudomonadati</taxon>
        <taxon>Pseudomonadota</taxon>
        <taxon>Alphaproteobacteria</taxon>
        <taxon>Acetobacterales</taxon>
        <taxon>Roseomonadaceae</taxon>
        <taxon>Falsiroseomonas</taxon>
    </lineage>
</organism>
<dbReference type="SUPFAM" id="SSF53850">
    <property type="entry name" value="Periplasmic binding protein-like II"/>
    <property type="match status" value="1"/>
</dbReference>
<dbReference type="RefSeq" id="WP_164694032.1">
    <property type="nucleotide sequence ID" value="NZ_JAAIKB010000003.1"/>
</dbReference>
<dbReference type="InterPro" id="IPR042100">
    <property type="entry name" value="Bug_dom1"/>
</dbReference>
<evidence type="ECO:0000256" key="1">
    <source>
        <dbReference type="ARBA" id="ARBA00006987"/>
    </source>
</evidence>
<dbReference type="CDD" id="cd07012">
    <property type="entry name" value="PBP2_Bug_TTT"/>
    <property type="match status" value="1"/>
</dbReference>
<dbReference type="EMBL" id="JAAIKB010000003">
    <property type="protein sequence ID" value="NGM20120.1"/>
    <property type="molecule type" value="Genomic_DNA"/>
</dbReference>
<sequence length="333" mass="35230">MILRRTLLAAALPLGTLPLAVPALGQISASRPMRLIVPNPPGGQSDTIARLYGEAIQATSGQAVVVENRSGANGLLAMDVVAKAPPDGLTTGLFSITMFTSLPAMMPRMPLDVDRDVTAITSVVTSTVLCVVQERRARERGWTDFRALVEWAKRPGNELTNGAASSGGASHLLTATIARRAGAAITVVPYRGGAPALNDLLSGTIDMAFDFMPALLPHVAAGTLRALAVGSRERVPFLPDIPGMGDFADLGIGDLDLQSWNVLSGPAGLPPELQARTVELFRRANTHPGLEDRLRQNGLLSLPPVEPAAVRARILADRPRWAEMVQISGARIE</sequence>
<evidence type="ECO:0000313" key="2">
    <source>
        <dbReference type="EMBL" id="NGM20120.1"/>
    </source>
</evidence>
<keyword evidence="3" id="KW-1185">Reference proteome</keyword>
<dbReference type="InterPro" id="IPR005064">
    <property type="entry name" value="BUG"/>
</dbReference>
<dbReference type="Gene3D" id="3.40.190.150">
    <property type="entry name" value="Bordetella uptake gene, domain 1"/>
    <property type="match status" value="1"/>
</dbReference>
<comment type="similarity">
    <text evidence="1">Belongs to the UPF0065 (bug) family.</text>
</comment>
<dbReference type="PANTHER" id="PTHR42928">
    <property type="entry name" value="TRICARBOXYLATE-BINDING PROTEIN"/>
    <property type="match status" value="1"/>
</dbReference>
<accession>A0A6M1LIL8</accession>
<dbReference type="Pfam" id="PF03401">
    <property type="entry name" value="TctC"/>
    <property type="match status" value="1"/>
</dbReference>
<proteinExistence type="inferred from homology"/>